<feature type="transmembrane region" description="Helical" evidence="7">
    <location>
        <begin position="257"/>
        <end position="279"/>
    </location>
</feature>
<evidence type="ECO:0000256" key="4">
    <source>
        <dbReference type="ARBA" id="ARBA00023136"/>
    </source>
</evidence>
<dbReference type="Pfam" id="PF20684">
    <property type="entry name" value="Fung_rhodopsin"/>
    <property type="match status" value="1"/>
</dbReference>
<evidence type="ECO:0000256" key="5">
    <source>
        <dbReference type="ARBA" id="ARBA00038359"/>
    </source>
</evidence>
<feature type="transmembrane region" description="Helical" evidence="7">
    <location>
        <begin position="95"/>
        <end position="117"/>
    </location>
</feature>
<evidence type="ECO:0000256" key="7">
    <source>
        <dbReference type="SAM" id="Phobius"/>
    </source>
</evidence>
<comment type="subcellular location">
    <subcellularLocation>
        <location evidence="1">Membrane</location>
        <topology evidence="1">Multi-pass membrane protein</topology>
    </subcellularLocation>
</comment>
<evidence type="ECO:0000256" key="3">
    <source>
        <dbReference type="ARBA" id="ARBA00022989"/>
    </source>
</evidence>
<organism evidence="9 10">
    <name type="scientific">Thelonectria olida</name>
    <dbReference type="NCBI Taxonomy" id="1576542"/>
    <lineage>
        <taxon>Eukaryota</taxon>
        <taxon>Fungi</taxon>
        <taxon>Dikarya</taxon>
        <taxon>Ascomycota</taxon>
        <taxon>Pezizomycotina</taxon>
        <taxon>Sordariomycetes</taxon>
        <taxon>Hypocreomycetidae</taxon>
        <taxon>Hypocreales</taxon>
        <taxon>Nectriaceae</taxon>
        <taxon>Thelonectria</taxon>
    </lineage>
</organism>
<evidence type="ECO:0000256" key="6">
    <source>
        <dbReference type="SAM" id="MobiDB-lite"/>
    </source>
</evidence>
<feature type="transmembrane region" description="Helical" evidence="7">
    <location>
        <begin position="129"/>
        <end position="149"/>
    </location>
</feature>
<proteinExistence type="inferred from homology"/>
<protein>
    <recommendedName>
        <fullName evidence="8">Rhodopsin domain-containing protein</fullName>
    </recommendedName>
</protein>
<dbReference type="Proteomes" id="UP000777438">
    <property type="component" value="Unassembled WGS sequence"/>
</dbReference>
<dbReference type="AlphaFoldDB" id="A0A9P8WDU1"/>
<dbReference type="InterPro" id="IPR049326">
    <property type="entry name" value="Rhodopsin_dom_fungi"/>
</dbReference>
<dbReference type="OrthoDB" id="5283415at2759"/>
<dbReference type="GO" id="GO:0016020">
    <property type="term" value="C:membrane"/>
    <property type="evidence" value="ECO:0007669"/>
    <property type="project" value="UniProtKB-SubCell"/>
</dbReference>
<dbReference type="InterPro" id="IPR052337">
    <property type="entry name" value="SAT4-like"/>
</dbReference>
<keyword evidence="2 7" id="KW-0812">Transmembrane</keyword>
<dbReference type="PANTHER" id="PTHR33048">
    <property type="entry name" value="PTH11-LIKE INTEGRAL MEMBRANE PROTEIN (AFU_ORTHOLOGUE AFUA_5G11245)"/>
    <property type="match status" value="1"/>
</dbReference>
<feature type="transmembrane region" description="Helical" evidence="7">
    <location>
        <begin position="291"/>
        <end position="316"/>
    </location>
</feature>
<evidence type="ECO:0000313" key="9">
    <source>
        <dbReference type="EMBL" id="KAH6896522.1"/>
    </source>
</evidence>
<keyword evidence="10" id="KW-1185">Reference proteome</keyword>
<feature type="transmembrane region" description="Helical" evidence="7">
    <location>
        <begin position="169"/>
        <end position="196"/>
    </location>
</feature>
<evidence type="ECO:0000256" key="1">
    <source>
        <dbReference type="ARBA" id="ARBA00004141"/>
    </source>
</evidence>
<evidence type="ECO:0000259" key="8">
    <source>
        <dbReference type="Pfam" id="PF20684"/>
    </source>
</evidence>
<name>A0A9P8WDU1_9HYPO</name>
<evidence type="ECO:0000256" key="2">
    <source>
        <dbReference type="ARBA" id="ARBA00022692"/>
    </source>
</evidence>
<feature type="region of interest" description="Disordered" evidence="6">
    <location>
        <begin position="446"/>
        <end position="467"/>
    </location>
</feature>
<keyword evidence="4 7" id="KW-0472">Membrane</keyword>
<comment type="similarity">
    <text evidence="5">Belongs to the SAT4 family.</text>
</comment>
<feature type="transmembrane region" description="Helical" evidence="7">
    <location>
        <begin position="208"/>
        <end position="229"/>
    </location>
</feature>
<evidence type="ECO:0000313" key="10">
    <source>
        <dbReference type="Proteomes" id="UP000777438"/>
    </source>
</evidence>
<keyword evidence="3 7" id="KW-1133">Transmembrane helix</keyword>
<feature type="domain" description="Rhodopsin" evidence="8">
    <location>
        <begin position="113"/>
        <end position="354"/>
    </location>
</feature>
<accession>A0A9P8WDU1</accession>
<dbReference type="EMBL" id="JAGPYM010000003">
    <property type="protein sequence ID" value="KAH6896522.1"/>
    <property type="molecule type" value="Genomic_DNA"/>
</dbReference>
<dbReference type="PANTHER" id="PTHR33048:SF47">
    <property type="entry name" value="INTEGRAL MEMBRANE PROTEIN-RELATED"/>
    <property type="match status" value="1"/>
</dbReference>
<gene>
    <name evidence="9" type="ORF">B0T10DRAFT_525984</name>
</gene>
<sequence length="467" mass="52212">MPAVAFLFPSSQTVAPGIHGLHGLHGFERETSRKALNPSTHTKTPLIRIVAAQSIHLDIKRPLLTRSDSTLGLRGAGPGPYPDVSKIPTPPLQRAGLFVIFFFPALSTVVFALRAYTRITMRTVGLDDWLCGAALISAILVSSTLFMFFKLNYYGWEDDKVPDFDPSAGLWWNFFEQLCYNPVLALVKCSILVFLLRLQGHNKTIFRVIWGLIIATIFHAIAVFFGALFQCVPVETSWHPELRNDPNTRCIDNSFHIIQSSLTILMDVMVLALPFWIFLGLRMPRGAKVAVLGIFAIGAFVPIVAIIRLVNIYRLLYLNQKARHHNIAYVWTAVEVNLAIVSCSMPALRPLFSRWYPKLFGNNSDKSSEKPYGSYMGAFSNVTSKKSRNRESHSAGFMLNDLHPSRKHAHTEIRGVSPTGSEEEIMTYDGILRTTNVNVVYEDAKRSEVGSSVSNETYPEGPERVVV</sequence>
<comment type="caution">
    <text evidence="9">The sequence shown here is derived from an EMBL/GenBank/DDBJ whole genome shotgun (WGS) entry which is preliminary data.</text>
</comment>
<reference evidence="9 10" key="1">
    <citation type="journal article" date="2021" name="Nat. Commun.">
        <title>Genetic determinants of endophytism in the Arabidopsis root mycobiome.</title>
        <authorList>
            <person name="Mesny F."/>
            <person name="Miyauchi S."/>
            <person name="Thiergart T."/>
            <person name="Pickel B."/>
            <person name="Atanasova L."/>
            <person name="Karlsson M."/>
            <person name="Huettel B."/>
            <person name="Barry K.W."/>
            <person name="Haridas S."/>
            <person name="Chen C."/>
            <person name="Bauer D."/>
            <person name="Andreopoulos W."/>
            <person name="Pangilinan J."/>
            <person name="LaButti K."/>
            <person name="Riley R."/>
            <person name="Lipzen A."/>
            <person name="Clum A."/>
            <person name="Drula E."/>
            <person name="Henrissat B."/>
            <person name="Kohler A."/>
            <person name="Grigoriev I.V."/>
            <person name="Martin F.M."/>
            <person name="Hacquard S."/>
        </authorList>
    </citation>
    <scope>NUCLEOTIDE SEQUENCE [LARGE SCALE GENOMIC DNA]</scope>
    <source>
        <strain evidence="9 10">MPI-CAGE-CH-0241</strain>
    </source>
</reference>